<reference evidence="2" key="2">
    <citation type="submission" date="2023-06" db="EMBL/GenBank/DDBJ databases">
        <authorList>
            <person name="Lucena T."/>
            <person name="Sun Q."/>
        </authorList>
    </citation>
    <scope>NUCLEOTIDE SEQUENCE</scope>
    <source>
        <strain evidence="2">CECT 7703</strain>
    </source>
</reference>
<gene>
    <name evidence="2" type="ORF">QWZ03_18055</name>
</gene>
<proteinExistence type="predicted"/>
<dbReference type="EMBL" id="JAUFPU010000018">
    <property type="protein sequence ID" value="MDN3578673.1"/>
    <property type="molecule type" value="Genomic_DNA"/>
</dbReference>
<keyword evidence="3" id="KW-1185">Reference proteome</keyword>
<evidence type="ECO:0000256" key="1">
    <source>
        <dbReference type="SAM" id="MobiDB-lite"/>
    </source>
</evidence>
<feature type="compositionally biased region" description="Polar residues" evidence="1">
    <location>
        <begin position="43"/>
        <end position="63"/>
    </location>
</feature>
<accession>A0ABT8B966</accession>
<protein>
    <submittedName>
        <fullName evidence="2">Uncharacterized protein</fullName>
    </submittedName>
</protein>
<dbReference type="RefSeq" id="WP_290334001.1">
    <property type="nucleotide sequence ID" value="NZ_JAUFPU010000018.1"/>
</dbReference>
<feature type="region of interest" description="Disordered" evidence="1">
    <location>
        <begin position="22"/>
        <end position="89"/>
    </location>
</feature>
<organism evidence="2 3">
    <name type="scientific">Chitinimonas viridis</name>
    <dbReference type="NCBI Taxonomy" id="664880"/>
    <lineage>
        <taxon>Bacteria</taxon>
        <taxon>Pseudomonadati</taxon>
        <taxon>Pseudomonadota</taxon>
        <taxon>Betaproteobacteria</taxon>
        <taxon>Neisseriales</taxon>
        <taxon>Chitinibacteraceae</taxon>
        <taxon>Chitinimonas</taxon>
    </lineage>
</organism>
<name>A0ABT8B966_9NEIS</name>
<comment type="caution">
    <text evidence="2">The sequence shown here is derived from an EMBL/GenBank/DDBJ whole genome shotgun (WGS) entry which is preliminary data.</text>
</comment>
<reference evidence="2" key="1">
    <citation type="journal article" date="2014" name="Int. J. Syst. Evol. Microbiol.">
        <title>Complete genome of a new Firmicutes species belonging to the dominant human colonic microbiota ('Ruminococcus bicirculans') reveals two chromosomes and a selective capacity to utilize plant glucans.</title>
        <authorList>
            <consortium name="NISC Comparative Sequencing Program"/>
            <person name="Wegmann U."/>
            <person name="Louis P."/>
            <person name="Goesmann A."/>
            <person name="Henrissat B."/>
            <person name="Duncan S.H."/>
            <person name="Flint H.J."/>
        </authorList>
    </citation>
    <scope>NUCLEOTIDE SEQUENCE</scope>
    <source>
        <strain evidence="2">CECT 7703</strain>
    </source>
</reference>
<dbReference type="Proteomes" id="UP001180081">
    <property type="component" value="Unassembled WGS sequence"/>
</dbReference>
<evidence type="ECO:0000313" key="3">
    <source>
        <dbReference type="Proteomes" id="UP001180081"/>
    </source>
</evidence>
<feature type="compositionally biased region" description="Polar residues" evidence="1">
    <location>
        <begin position="72"/>
        <end position="82"/>
    </location>
</feature>
<evidence type="ECO:0000313" key="2">
    <source>
        <dbReference type="EMBL" id="MDN3578673.1"/>
    </source>
</evidence>
<sequence>MTFDDKRWTMETEVTRMRDDLAAKSSDIEPKAAGGNSAPGINHQWTVNTIHNVNNYTGQNEPANSEREEVQQDSNKPVNGSHRNAFGKTDRRKIGAEIAAKAAAHSERFQGILLYVFQVETALALTDEELVKLHQLMADW</sequence>